<proteinExistence type="predicted"/>
<reference evidence="3" key="1">
    <citation type="submission" date="2019-08" db="EMBL/GenBank/DDBJ databases">
        <title>The complete genome of Acinetobacter defluvii strain WCHAD010030.</title>
        <authorList>
            <person name="Hu Y."/>
            <person name="Qin J."/>
            <person name="Feng Y."/>
            <person name="Zong Z."/>
        </authorList>
    </citation>
    <scope>NUCLEOTIDE SEQUENCE</scope>
    <source>
        <strain evidence="3">WCHA30</strain>
    </source>
</reference>
<dbReference type="AlphaFoldDB" id="A0A2S2FI48"/>
<dbReference type="RefSeq" id="WP_065993473.1">
    <property type="nucleotide sequence ID" value="NZ_CP029397.2"/>
</dbReference>
<feature type="signal peptide" evidence="1">
    <location>
        <begin position="1"/>
        <end position="21"/>
    </location>
</feature>
<evidence type="ECO:0000313" key="3">
    <source>
        <dbReference type="EMBL" id="AWL30032.1"/>
    </source>
</evidence>
<organism evidence="3 4">
    <name type="scientific">Acinetobacter defluvii</name>
    <dbReference type="NCBI Taxonomy" id="1871111"/>
    <lineage>
        <taxon>Bacteria</taxon>
        <taxon>Pseudomonadati</taxon>
        <taxon>Pseudomonadota</taxon>
        <taxon>Gammaproteobacteria</taxon>
        <taxon>Moraxellales</taxon>
        <taxon>Moraxellaceae</taxon>
        <taxon>Acinetobacter</taxon>
    </lineage>
</organism>
<accession>A0A2S2FI48</accession>
<gene>
    <name evidence="3" type="ORF">DJ533_16390</name>
</gene>
<dbReference type="OrthoDB" id="490569at2"/>
<feature type="chain" id="PRO_5015477856" evidence="1">
    <location>
        <begin position="22"/>
        <end position="177"/>
    </location>
</feature>
<keyword evidence="4" id="KW-1185">Reference proteome</keyword>
<evidence type="ECO:0000256" key="1">
    <source>
        <dbReference type="SAM" id="SignalP"/>
    </source>
</evidence>
<sequence length="177" mass="20161">MNIFKILLCLGLCTLAPMTFAAQATNQQVQKLIDVMRIDQLLQQTVQQIRPQIDQQAYVIVQNIVKHDKLSPQEQIVANELADQLFEQSKKSISWDKMQPIYQKIYKDVYSGEEVQAQIDFYSSKVGQAILEKSPIVAQESMKIVNTQLLSTMQSTEKDFAQLNKKLEALKKAAEAQ</sequence>
<evidence type="ECO:0000313" key="4">
    <source>
        <dbReference type="Proteomes" id="UP000245977"/>
    </source>
</evidence>
<dbReference type="Proteomes" id="UP000245977">
    <property type="component" value="Chromosome"/>
</dbReference>
<dbReference type="InterPro" id="IPR018637">
    <property type="entry name" value="DUF2059"/>
</dbReference>
<dbReference type="KEGG" id="adv:DJ533_16390"/>
<dbReference type="EMBL" id="CP029397">
    <property type="protein sequence ID" value="AWL30032.1"/>
    <property type="molecule type" value="Genomic_DNA"/>
</dbReference>
<evidence type="ECO:0000259" key="2">
    <source>
        <dbReference type="Pfam" id="PF09832"/>
    </source>
</evidence>
<name>A0A2S2FI48_9GAMM</name>
<keyword evidence="1" id="KW-0732">Signal</keyword>
<protein>
    <submittedName>
        <fullName evidence="3">DUF2059 domain-containing protein</fullName>
    </submittedName>
</protein>
<dbReference type="Pfam" id="PF09832">
    <property type="entry name" value="DUF2059"/>
    <property type="match status" value="1"/>
</dbReference>
<feature type="domain" description="DUF2059" evidence="2">
    <location>
        <begin position="96"/>
        <end position="149"/>
    </location>
</feature>
<dbReference type="STRING" id="1871111.GCA_001704615_02611"/>